<evidence type="ECO:0000256" key="1">
    <source>
        <dbReference type="SAM" id="SignalP"/>
    </source>
</evidence>
<dbReference type="Pfam" id="PF09697">
    <property type="entry name" value="Porph_ging"/>
    <property type="match status" value="1"/>
</dbReference>
<accession>A0ABQ2NHM1</accession>
<feature type="chain" id="PRO_5045472850" description="GLPGLI family protein" evidence="1">
    <location>
        <begin position="21"/>
        <end position="295"/>
    </location>
</feature>
<sequence length="295" mass="33872">MKWYKSLSFALLFLVAFASAQTAANRFFYELTYKPKKGIDSLKKAVMILDITDKKSLYRDYLTVSQDSVLKIEVEKMQKAGIFKDLSKSIQMPKFAYKITKEYPSMKSTFSERMLNSDFGYIDETPLQWNITSDKQKIGDYDAQKATTEFGGRKWTAWFTEAIPFPDGPYKFAGLPGLIVKLEDADKNYSWVLTANKKLKEFEELSYSEKLQAQFGGSKELKIIPRDKFESSFETYKKDPFASIRGQIPQNQLSAKMPGSDKTVGEMINDQERMIKDFYAASDNTIELAQPKTKK</sequence>
<keyword evidence="3" id="KW-1185">Reference proteome</keyword>
<comment type="caution">
    <text evidence="2">The sequence shown here is derived from an EMBL/GenBank/DDBJ whole genome shotgun (WGS) entry which is preliminary data.</text>
</comment>
<reference evidence="3" key="1">
    <citation type="journal article" date="2019" name="Int. J. Syst. Evol. Microbiol.">
        <title>The Global Catalogue of Microorganisms (GCM) 10K type strain sequencing project: providing services to taxonomists for standard genome sequencing and annotation.</title>
        <authorList>
            <consortium name="The Broad Institute Genomics Platform"/>
            <consortium name="The Broad Institute Genome Sequencing Center for Infectious Disease"/>
            <person name="Wu L."/>
            <person name="Ma J."/>
        </authorList>
    </citation>
    <scope>NUCLEOTIDE SEQUENCE [LARGE SCALE GENOMIC DNA]</scope>
    <source>
        <strain evidence="3">CGMCC 1.7656</strain>
    </source>
</reference>
<feature type="signal peptide" evidence="1">
    <location>
        <begin position="1"/>
        <end position="20"/>
    </location>
</feature>
<protein>
    <recommendedName>
        <fullName evidence="4">GLPGLI family protein</fullName>
    </recommendedName>
</protein>
<evidence type="ECO:0008006" key="4">
    <source>
        <dbReference type="Google" id="ProtNLM"/>
    </source>
</evidence>
<dbReference type="NCBIfam" id="TIGR01200">
    <property type="entry name" value="GLPGLI"/>
    <property type="match status" value="1"/>
</dbReference>
<evidence type="ECO:0000313" key="3">
    <source>
        <dbReference type="Proteomes" id="UP000620064"/>
    </source>
</evidence>
<dbReference type="Proteomes" id="UP000620064">
    <property type="component" value="Unassembled WGS sequence"/>
</dbReference>
<name>A0ABQ2NHM1_9FLAO</name>
<keyword evidence="1" id="KW-0732">Signal</keyword>
<evidence type="ECO:0000313" key="2">
    <source>
        <dbReference type="EMBL" id="GGP03565.1"/>
    </source>
</evidence>
<dbReference type="EMBL" id="BMLV01000002">
    <property type="protein sequence ID" value="GGP03565.1"/>
    <property type="molecule type" value="Genomic_DNA"/>
</dbReference>
<gene>
    <name evidence="2" type="ORF">GCM10010992_12470</name>
</gene>
<dbReference type="RefSeq" id="WP_188617216.1">
    <property type="nucleotide sequence ID" value="NZ_BMLV01000002.1"/>
</dbReference>
<organism evidence="2 3">
    <name type="scientific">Cloacibacterium rupense</name>
    <dbReference type="NCBI Taxonomy" id="517423"/>
    <lineage>
        <taxon>Bacteria</taxon>
        <taxon>Pseudomonadati</taxon>
        <taxon>Bacteroidota</taxon>
        <taxon>Flavobacteriia</taxon>
        <taxon>Flavobacteriales</taxon>
        <taxon>Weeksellaceae</taxon>
    </lineage>
</organism>
<proteinExistence type="predicted"/>
<dbReference type="InterPro" id="IPR005901">
    <property type="entry name" value="GLPGLI"/>
</dbReference>